<dbReference type="EMBL" id="JANEYF010002844">
    <property type="protein sequence ID" value="KAJ8941662.1"/>
    <property type="molecule type" value="Genomic_DNA"/>
</dbReference>
<evidence type="ECO:0000313" key="4">
    <source>
        <dbReference type="Proteomes" id="UP001162156"/>
    </source>
</evidence>
<proteinExistence type="predicted"/>
<feature type="region of interest" description="Disordered" evidence="2">
    <location>
        <begin position="157"/>
        <end position="194"/>
    </location>
</feature>
<keyword evidence="1" id="KW-0175">Coiled coil</keyword>
<dbReference type="PANTHER" id="PTHR37558:SF1">
    <property type="entry name" value="HTH CENPB-TYPE DOMAIN-CONTAINING PROTEIN"/>
    <property type="match status" value="1"/>
</dbReference>
<gene>
    <name evidence="3" type="ORF">NQ314_010307</name>
</gene>
<sequence>MQQRTKQRLRFTDHDDLTLLREVLGQNPIENPSVWAIIQENMLSVTKKNFSVRSLREHLELLIKLWLKEFKTLKNLSGIEVTYTEKDTLCESIYALKCSQEKEKNVKRNIRISRKKGLEARDKFASSSNDYGQEYESSEDAPLLDFQDLAFIEEVENSSLRGPPERSGVGSNLNTPKPSRVLGPVRSRKRKTNTQRQGLAYLKAYDKNQHENKKKELDLEERRLALEERRMALAEKQHSITEYEIKKKFELEEKKLDLEVEFRKDLTKIVERQERLIHFIVSKNN</sequence>
<comment type="caution">
    <text evidence="3">The sequence shown here is derived from an EMBL/GenBank/DDBJ whole genome shotgun (WGS) entry which is preliminary data.</text>
</comment>
<dbReference type="AlphaFoldDB" id="A0AAV8XRS6"/>
<accession>A0AAV8XRS6</accession>
<name>A0AAV8XRS6_9CUCU</name>
<evidence type="ECO:0000256" key="2">
    <source>
        <dbReference type="SAM" id="MobiDB-lite"/>
    </source>
</evidence>
<dbReference type="Proteomes" id="UP001162156">
    <property type="component" value="Unassembled WGS sequence"/>
</dbReference>
<feature type="coiled-coil region" evidence="1">
    <location>
        <begin position="207"/>
        <end position="237"/>
    </location>
</feature>
<keyword evidence="4" id="KW-1185">Reference proteome</keyword>
<dbReference type="PANTHER" id="PTHR37558">
    <property type="entry name" value="HTH CENPB-TYPE DOMAIN-CONTAINING PROTEIN"/>
    <property type="match status" value="1"/>
</dbReference>
<evidence type="ECO:0000256" key="1">
    <source>
        <dbReference type="SAM" id="Coils"/>
    </source>
</evidence>
<evidence type="ECO:0000313" key="3">
    <source>
        <dbReference type="EMBL" id="KAJ8941662.1"/>
    </source>
</evidence>
<reference evidence="3" key="1">
    <citation type="journal article" date="2023" name="Insect Mol. Biol.">
        <title>Genome sequencing provides insights into the evolution of gene families encoding plant cell wall-degrading enzymes in longhorned beetles.</title>
        <authorList>
            <person name="Shin N.R."/>
            <person name="Okamura Y."/>
            <person name="Kirsch R."/>
            <person name="Pauchet Y."/>
        </authorList>
    </citation>
    <scope>NUCLEOTIDE SEQUENCE</scope>
    <source>
        <strain evidence="3">RBIC_L_NR</strain>
    </source>
</reference>
<protein>
    <submittedName>
        <fullName evidence="3">Uncharacterized protein</fullName>
    </submittedName>
</protein>
<organism evidence="3 4">
    <name type="scientific">Rhamnusium bicolor</name>
    <dbReference type="NCBI Taxonomy" id="1586634"/>
    <lineage>
        <taxon>Eukaryota</taxon>
        <taxon>Metazoa</taxon>
        <taxon>Ecdysozoa</taxon>
        <taxon>Arthropoda</taxon>
        <taxon>Hexapoda</taxon>
        <taxon>Insecta</taxon>
        <taxon>Pterygota</taxon>
        <taxon>Neoptera</taxon>
        <taxon>Endopterygota</taxon>
        <taxon>Coleoptera</taxon>
        <taxon>Polyphaga</taxon>
        <taxon>Cucujiformia</taxon>
        <taxon>Chrysomeloidea</taxon>
        <taxon>Cerambycidae</taxon>
        <taxon>Lepturinae</taxon>
        <taxon>Rhagiini</taxon>
        <taxon>Rhamnusium</taxon>
    </lineage>
</organism>